<dbReference type="Proteomes" id="UP000094336">
    <property type="component" value="Unassembled WGS sequence"/>
</dbReference>
<feature type="region of interest" description="Disordered" evidence="13">
    <location>
        <begin position="586"/>
        <end position="606"/>
    </location>
</feature>
<evidence type="ECO:0000256" key="2">
    <source>
        <dbReference type="ARBA" id="ARBA00022517"/>
    </source>
</evidence>
<dbReference type="GO" id="GO:0006364">
    <property type="term" value="P:rRNA processing"/>
    <property type="evidence" value="ECO:0007669"/>
    <property type="project" value="UniProtKB-KW"/>
</dbReference>
<feature type="domain" description="Helicase C-terminal" evidence="15">
    <location>
        <begin position="260"/>
        <end position="428"/>
    </location>
</feature>
<dbReference type="OrthoDB" id="10259640at2759"/>
<dbReference type="CDD" id="cd18787">
    <property type="entry name" value="SF2_C_DEAD"/>
    <property type="match status" value="1"/>
</dbReference>
<dbReference type="GO" id="GO:0003724">
    <property type="term" value="F:RNA helicase activity"/>
    <property type="evidence" value="ECO:0007669"/>
    <property type="project" value="UniProtKB-EC"/>
</dbReference>
<protein>
    <recommendedName>
        <fullName evidence="12">ATP-dependent RNA helicase</fullName>
        <ecNumber evidence="12">3.6.4.13</ecNumber>
    </recommendedName>
</protein>
<feature type="domain" description="Helicase ATP-binding" evidence="14">
    <location>
        <begin position="73"/>
        <end position="247"/>
    </location>
</feature>
<dbReference type="InterPro" id="IPR001650">
    <property type="entry name" value="Helicase_C-like"/>
</dbReference>
<evidence type="ECO:0000259" key="15">
    <source>
        <dbReference type="PROSITE" id="PS51194"/>
    </source>
</evidence>
<evidence type="ECO:0000256" key="4">
    <source>
        <dbReference type="ARBA" id="ARBA00022741"/>
    </source>
</evidence>
<dbReference type="PROSITE" id="PS51194">
    <property type="entry name" value="HELICASE_CTER"/>
    <property type="match status" value="1"/>
</dbReference>
<evidence type="ECO:0000256" key="3">
    <source>
        <dbReference type="ARBA" id="ARBA00022552"/>
    </source>
</evidence>
<keyword evidence="18" id="KW-1185">Reference proteome</keyword>
<dbReference type="InterPro" id="IPR025313">
    <property type="entry name" value="SPB4-like_CTE"/>
</dbReference>
<feature type="short sequence motif" description="Q motif" evidence="10">
    <location>
        <begin position="42"/>
        <end position="70"/>
    </location>
</feature>
<gene>
    <name evidence="17" type="ORF">BABINDRAFT_163487</name>
</gene>
<evidence type="ECO:0000313" key="18">
    <source>
        <dbReference type="Proteomes" id="UP000094336"/>
    </source>
</evidence>
<evidence type="ECO:0000256" key="10">
    <source>
        <dbReference type="PROSITE-ProRule" id="PRU00552"/>
    </source>
</evidence>
<comment type="subcellular location">
    <subcellularLocation>
        <location evidence="1">Nucleus</location>
        <location evidence="1">Nucleolus</location>
    </subcellularLocation>
</comment>
<dbReference type="SUPFAM" id="SSF52540">
    <property type="entry name" value="P-loop containing nucleoside triphosphate hydrolases"/>
    <property type="match status" value="1"/>
</dbReference>
<dbReference type="InterPro" id="IPR014001">
    <property type="entry name" value="Helicase_ATP-bd"/>
</dbReference>
<dbReference type="Gene3D" id="3.40.50.300">
    <property type="entry name" value="P-loop containing nucleotide triphosphate hydrolases"/>
    <property type="match status" value="2"/>
</dbReference>
<keyword evidence="9" id="KW-0539">Nucleus</keyword>
<dbReference type="GO" id="GO:0003723">
    <property type="term" value="F:RNA binding"/>
    <property type="evidence" value="ECO:0007669"/>
    <property type="project" value="UniProtKB-UniRule"/>
</dbReference>
<keyword evidence="2" id="KW-0690">Ribosome biogenesis</keyword>
<feature type="compositionally biased region" description="Basic and acidic residues" evidence="13">
    <location>
        <begin position="10"/>
        <end position="23"/>
    </location>
</feature>
<feature type="compositionally biased region" description="Acidic residues" evidence="13">
    <location>
        <begin position="682"/>
        <end position="691"/>
    </location>
</feature>
<dbReference type="SMART" id="SM00487">
    <property type="entry name" value="DEXDc"/>
    <property type="match status" value="1"/>
</dbReference>
<dbReference type="InterPro" id="IPR000629">
    <property type="entry name" value="RNA-helicase_DEAD-box_CS"/>
</dbReference>
<dbReference type="RefSeq" id="XP_018982804.1">
    <property type="nucleotide sequence ID" value="XM_019129940.1"/>
</dbReference>
<dbReference type="CDD" id="cd17941">
    <property type="entry name" value="DEADc_DDX10"/>
    <property type="match status" value="1"/>
</dbReference>
<dbReference type="PROSITE" id="PS00039">
    <property type="entry name" value="DEAD_ATP_HELICASE"/>
    <property type="match status" value="1"/>
</dbReference>
<keyword evidence="3" id="KW-0698">rRNA processing</keyword>
<feature type="region of interest" description="Disordered" evidence="13">
    <location>
        <begin position="1"/>
        <end position="23"/>
    </location>
</feature>
<feature type="region of interest" description="Disordered" evidence="13">
    <location>
        <begin position="632"/>
        <end position="740"/>
    </location>
</feature>
<dbReference type="PROSITE" id="PS51192">
    <property type="entry name" value="HELICASE_ATP_BIND_1"/>
    <property type="match status" value="1"/>
</dbReference>
<reference evidence="18" key="1">
    <citation type="submission" date="2016-05" db="EMBL/GenBank/DDBJ databases">
        <title>Comparative genomics of biotechnologically important yeasts.</title>
        <authorList>
            <consortium name="DOE Joint Genome Institute"/>
            <person name="Riley R."/>
            <person name="Haridas S."/>
            <person name="Wolfe K.H."/>
            <person name="Lopes M.R."/>
            <person name="Hittinger C.T."/>
            <person name="Goker M."/>
            <person name="Salamov A."/>
            <person name="Wisecaver J."/>
            <person name="Long T.M."/>
            <person name="Aerts A.L."/>
            <person name="Barry K."/>
            <person name="Choi C."/>
            <person name="Clum A."/>
            <person name="Coughlan A.Y."/>
            <person name="Deshpande S."/>
            <person name="Douglass A.P."/>
            <person name="Hanson S.J."/>
            <person name="Klenk H.-P."/>
            <person name="Labutti K."/>
            <person name="Lapidus A."/>
            <person name="Lindquist E."/>
            <person name="Lipzen A."/>
            <person name="Meier-Kolthoff J.P."/>
            <person name="Ohm R.A."/>
            <person name="Otillar R.P."/>
            <person name="Pangilinan J."/>
            <person name="Peng Y."/>
            <person name="Rokas A."/>
            <person name="Rosa C.A."/>
            <person name="Scheuner C."/>
            <person name="Sibirny A.A."/>
            <person name="Slot J.C."/>
            <person name="Stielow J.B."/>
            <person name="Sun H."/>
            <person name="Kurtzman C.P."/>
            <person name="Blackwell M."/>
            <person name="Grigoriev I.V."/>
            <person name="Jeffries T.W."/>
        </authorList>
    </citation>
    <scope>NUCLEOTIDE SEQUENCE [LARGE SCALE GENOMIC DNA]</scope>
    <source>
        <strain evidence="18">NRRL Y-12698</strain>
    </source>
</reference>
<feature type="compositionally biased region" description="Basic and acidic residues" evidence="13">
    <location>
        <begin position="718"/>
        <end position="730"/>
    </location>
</feature>
<dbReference type="PANTHER" id="PTHR24031">
    <property type="entry name" value="RNA HELICASE"/>
    <property type="match status" value="1"/>
</dbReference>
<evidence type="ECO:0000256" key="1">
    <source>
        <dbReference type="ARBA" id="ARBA00004604"/>
    </source>
</evidence>
<comment type="function">
    <text evidence="12">RNA helicase.</text>
</comment>
<dbReference type="GO" id="GO:0032040">
    <property type="term" value="C:small-subunit processome"/>
    <property type="evidence" value="ECO:0007669"/>
    <property type="project" value="EnsemblFungi"/>
</dbReference>
<keyword evidence="4 11" id="KW-0547">Nucleotide-binding</keyword>
<keyword evidence="5 11" id="KW-0378">Hydrolase</keyword>
<dbReference type="SMART" id="SM00490">
    <property type="entry name" value="HELICc"/>
    <property type="match status" value="1"/>
</dbReference>
<dbReference type="GeneID" id="30147793"/>
<dbReference type="GO" id="GO:0016887">
    <property type="term" value="F:ATP hydrolysis activity"/>
    <property type="evidence" value="ECO:0007669"/>
    <property type="project" value="RHEA"/>
</dbReference>
<sequence>MAKKTQRKLTSTERKQRRDKEQNTLQKLKDDIEAFDLDSAVTQFSELPISEPTLKGLKEASFVQLTDIQKKTIPLALKGHDVLGAARTGSGKTLSFIIPVIESLLQNKFTEFDGLGALIISPTRELAMQIFEVLTKVGKHNNFSAGLVIGGKDVKYEKERIAKINILIGTPGRILHHMDQTVGMNLDNLQMLVLDEADRILDMGFKKTIDSIIENIPPTRQTLLFSATQTKSVGDLARLSLTNPKYVDTEDKKDTATPDSLEQHYLSLPLDEKLDTLWSFIKTHLKSKILVFFSSSKEVHYVYETFRTMQPGISLMKLHGRQKQTSRIETTVKFSQAQHVCLFATDVVARGLDFPAIDWVVQVDCPEDSATYIHRVGRCARFGRAGKSLIFLVPSEEEAFLKRLQAAKIELNRLNIKEAKKKSIRSKLQALCFSSPEIKYLGQKAFISYMRSVYVQKDKEVFNIEELPTEKYAQSLGLPGAPKIKMLGGSKNKEMKNASRQLLALSKANDEGEMEEEDGKVRTKYDRMFERQNQNVLSEHYLTLTGNKPEGETLDVEDADGGFMKVKRTDHELKEEELPELMAPTSKRAAKKGLSKKASLKAHGNPTKLVFDDEGVAHAIYELEDMDDFEKRGDAKTQKEQFVAQEAKEMAVADEDDKALAKEKKQEKKRKRQEAERRANESSDESGDESGNESMVLGSPEADLDRDLESSDESDEEPSAKKPKWFENDKVGGTYNQADDVYEIEEPETLEDLEALSARLLQG</sequence>
<dbReference type="Pfam" id="PF00271">
    <property type="entry name" value="Helicase_C"/>
    <property type="match status" value="1"/>
</dbReference>
<comment type="domain">
    <text evidence="12">The Q motif is unique to and characteristic of the DEAD box family of RNA helicases and controls ATP binding and hydrolysis.</text>
</comment>
<dbReference type="AlphaFoldDB" id="A0A1E3QIE7"/>
<dbReference type="STRING" id="984486.A0A1E3QIE7"/>
<keyword evidence="6 11" id="KW-0347">Helicase</keyword>
<name>A0A1E3QIE7_9ASCO</name>
<dbReference type="GO" id="GO:0005524">
    <property type="term" value="F:ATP binding"/>
    <property type="evidence" value="ECO:0007669"/>
    <property type="project" value="UniProtKB-UniRule"/>
</dbReference>
<evidence type="ECO:0000256" key="5">
    <source>
        <dbReference type="ARBA" id="ARBA00022801"/>
    </source>
</evidence>
<accession>A0A1E3QIE7</accession>
<evidence type="ECO:0000256" key="11">
    <source>
        <dbReference type="RuleBase" id="RU000492"/>
    </source>
</evidence>
<dbReference type="Pfam" id="PF00270">
    <property type="entry name" value="DEAD"/>
    <property type="match status" value="1"/>
</dbReference>
<keyword evidence="7 11" id="KW-0067">ATP-binding</keyword>
<evidence type="ECO:0000313" key="17">
    <source>
        <dbReference type="EMBL" id="ODQ77476.1"/>
    </source>
</evidence>
<feature type="compositionally biased region" description="Basic residues" evidence="13">
    <location>
        <begin position="588"/>
        <end position="600"/>
    </location>
</feature>
<evidence type="ECO:0000256" key="9">
    <source>
        <dbReference type="ARBA" id="ARBA00023242"/>
    </source>
</evidence>
<dbReference type="GO" id="GO:0042802">
    <property type="term" value="F:identical protein binding"/>
    <property type="evidence" value="ECO:0007669"/>
    <property type="project" value="EnsemblFungi"/>
</dbReference>
<evidence type="ECO:0000259" key="14">
    <source>
        <dbReference type="PROSITE" id="PS51192"/>
    </source>
</evidence>
<feature type="domain" description="DEAD-box RNA helicase Q" evidence="16">
    <location>
        <begin position="42"/>
        <end position="70"/>
    </location>
</feature>
<dbReference type="PROSITE" id="PS51195">
    <property type="entry name" value="Q_MOTIF"/>
    <property type="match status" value="1"/>
</dbReference>
<dbReference type="EC" id="3.6.4.13" evidence="12"/>
<keyword evidence="8 12" id="KW-0694">RNA-binding</keyword>
<evidence type="ECO:0000256" key="12">
    <source>
        <dbReference type="RuleBase" id="RU365068"/>
    </source>
</evidence>
<evidence type="ECO:0000256" key="7">
    <source>
        <dbReference type="ARBA" id="ARBA00022840"/>
    </source>
</evidence>
<dbReference type="InterPro" id="IPR027417">
    <property type="entry name" value="P-loop_NTPase"/>
</dbReference>
<evidence type="ECO:0000256" key="13">
    <source>
        <dbReference type="SAM" id="MobiDB-lite"/>
    </source>
</evidence>
<dbReference type="Pfam" id="PF13959">
    <property type="entry name" value="CTE_SPB4"/>
    <property type="match status" value="1"/>
</dbReference>
<organism evidence="17 18">
    <name type="scientific">Babjeviella inositovora NRRL Y-12698</name>
    <dbReference type="NCBI Taxonomy" id="984486"/>
    <lineage>
        <taxon>Eukaryota</taxon>
        <taxon>Fungi</taxon>
        <taxon>Dikarya</taxon>
        <taxon>Ascomycota</taxon>
        <taxon>Saccharomycotina</taxon>
        <taxon>Pichiomycetes</taxon>
        <taxon>Serinales incertae sedis</taxon>
        <taxon>Babjeviella</taxon>
    </lineage>
</organism>
<dbReference type="InterPro" id="IPR014014">
    <property type="entry name" value="RNA_helicase_DEAD_Q_motif"/>
</dbReference>
<dbReference type="InterPro" id="IPR011545">
    <property type="entry name" value="DEAD/DEAH_box_helicase_dom"/>
</dbReference>
<proteinExistence type="inferred from homology"/>
<comment type="similarity">
    <text evidence="11">Belongs to the DEAD box helicase family.</text>
</comment>
<evidence type="ECO:0000256" key="6">
    <source>
        <dbReference type="ARBA" id="ARBA00022806"/>
    </source>
</evidence>
<dbReference type="SMART" id="SM01178">
    <property type="entry name" value="DUF4217"/>
    <property type="match status" value="1"/>
</dbReference>
<dbReference type="EMBL" id="KV454440">
    <property type="protein sequence ID" value="ODQ77476.1"/>
    <property type="molecule type" value="Genomic_DNA"/>
</dbReference>
<evidence type="ECO:0000256" key="8">
    <source>
        <dbReference type="ARBA" id="ARBA00022884"/>
    </source>
</evidence>
<evidence type="ECO:0000259" key="16">
    <source>
        <dbReference type="PROSITE" id="PS51195"/>
    </source>
</evidence>
<comment type="catalytic activity">
    <reaction evidence="12">
        <text>ATP + H2O = ADP + phosphate + H(+)</text>
        <dbReference type="Rhea" id="RHEA:13065"/>
        <dbReference type="ChEBI" id="CHEBI:15377"/>
        <dbReference type="ChEBI" id="CHEBI:15378"/>
        <dbReference type="ChEBI" id="CHEBI:30616"/>
        <dbReference type="ChEBI" id="CHEBI:43474"/>
        <dbReference type="ChEBI" id="CHEBI:456216"/>
        <dbReference type="EC" id="3.6.4.13"/>
    </reaction>
</comment>